<reference evidence="3 4" key="1">
    <citation type="journal article" date="2011" name="Proc. Natl. Acad. Sci. U.S.A.">
        <title>Evolutionary erosion of yeast sex chromosomes by mating-type switching accidents.</title>
        <authorList>
            <person name="Gordon J.L."/>
            <person name="Armisen D."/>
            <person name="Proux-Wera E."/>
            <person name="Oheigeartaigh S.S."/>
            <person name="Byrne K.P."/>
            <person name="Wolfe K.H."/>
        </authorList>
    </citation>
    <scope>NUCLEOTIDE SEQUENCE [LARGE SCALE GENOMIC DNA]</scope>
    <source>
        <strain evidence="4">ATCC 76901 / BCRC 22586 / CBS 4309 / NBRC 1992 / NRRL Y-12630</strain>
    </source>
</reference>
<evidence type="ECO:0000313" key="3">
    <source>
        <dbReference type="EMBL" id="CCC66903.1"/>
    </source>
</evidence>
<dbReference type="OrthoDB" id="5378975at2759"/>
<protein>
    <submittedName>
        <fullName evidence="3">Uncharacterized protein</fullName>
    </submittedName>
</protein>
<accession>G0V613</accession>
<dbReference type="FunCoup" id="G0V613">
    <property type="interactions" value="27"/>
</dbReference>
<proteinExistence type="predicted"/>
<dbReference type="GO" id="GO:0031503">
    <property type="term" value="P:protein-containing complex localization"/>
    <property type="evidence" value="ECO:0007669"/>
    <property type="project" value="EnsemblFungi"/>
</dbReference>
<dbReference type="eggNOG" id="ENOG502RZ92">
    <property type="taxonomic scope" value="Eukaryota"/>
</dbReference>
<dbReference type="GeneID" id="96900390"/>
<dbReference type="Proteomes" id="UP000001640">
    <property type="component" value="Chromosome 1"/>
</dbReference>
<organism evidence="3 4">
    <name type="scientific">Naumovozyma castellii</name>
    <name type="common">Yeast</name>
    <name type="synonym">Saccharomyces castellii</name>
    <dbReference type="NCBI Taxonomy" id="27288"/>
    <lineage>
        <taxon>Eukaryota</taxon>
        <taxon>Fungi</taxon>
        <taxon>Dikarya</taxon>
        <taxon>Ascomycota</taxon>
        <taxon>Saccharomycotina</taxon>
        <taxon>Saccharomycetes</taxon>
        <taxon>Saccharomycetales</taxon>
        <taxon>Saccharomycetaceae</taxon>
        <taxon>Naumovozyma</taxon>
    </lineage>
</organism>
<dbReference type="RefSeq" id="XP_003673292.1">
    <property type="nucleotide sequence ID" value="XM_003673244.1"/>
</dbReference>
<dbReference type="OMA" id="EYHDELC"/>
<feature type="region of interest" description="Disordered" evidence="2">
    <location>
        <begin position="1"/>
        <end position="34"/>
    </location>
</feature>
<dbReference type="EMBL" id="HE576752">
    <property type="protein sequence ID" value="CCC66903.1"/>
    <property type="molecule type" value="Genomic_DNA"/>
</dbReference>
<evidence type="ECO:0000313" key="4">
    <source>
        <dbReference type="Proteomes" id="UP000001640"/>
    </source>
</evidence>
<keyword evidence="4" id="KW-1185">Reference proteome</keyword>
<reference key="2">
    <citation type="submission" date="2011-08" db="EMBL/GenBank/DDBJ databases">
        <title>Genome sequence of Naumovozyma castellii.</title>
        <authorList>
            <person name="Gordon J.L."/>
            <person name="Armisen D."/>
            <person name="Proux-Wera E."/>
            <person name="OhEigeartaigh S.S."/>
            <person name="Byrne K.P."/>
            <person name="Wolfe K.H."/>
        </authorList>
    </citation>
    <scope>NUCLEOTIDE SEQUENCE</scope>
    <source>
        <strain>Type strain:CBS 4309</strain>
    </source>
</reference>
<dbReference type="InParanoid" id="G0V613"/>
<name>G0V613_NAUCA</name>
<evidence type="ECO:0000256" key="2">
    <source>
        <dbReference type="SAM" id="MobiDB-lite"/>
    </source>
</evidence>
<dbReference type="GO" id="GO:0035653">
    <property type="term" value="P:clathrin-coated vesicle cargo loading, AP-1-mediated"/>
    <property type="evidence" value="ECO:0007669"/>
    <property type="project" value="EnsemblFungi"/>
</dbReference>
<gene>
    <name evidence="3" type="primary">NCAS0A03450</name>
    <name evidence="3" type="ordered locus">NCAS_0A03450</name>
</gene>
<keyword evidence="1" id="KW-0175">Coiled coil</keyword>
<sequence length="292" mass="33949">MSDTEHVDTGDAASALIAGTESDSDDFGNFSDASFTHDEEATDQEVFVQCLEEAFGTGRSTEGLPPLATDTTEYRLEQLIQDERPHVIYQQLVEYRTALQPIIWNKSHIRSRLYQILRISEENDKEKQQQLEEEEKLKRAQLDDALFNKIMKTLVNTKSVENTISQHQLKDTFKINYTPSLGHLSLQDEEKQDLENSIPSLIKTNPSSKNNENTLELQEYHDQLCNSIDLLIERLRKLKQNQRDLEKDKTTFENVITNLTGHTQRLQRDEIALYNKKKQKQKRKMFSWTTSR</sequence>
<feature type="coiled-coil region" evidence="1">
    <location>
        <begin position="221"/>
        <end position="255"/>
    </location>
</feature>
<dbReference type="KEGG" id="ncs:NCAS_0A03450"/>
<evidence type="ECO:0000256" key="1">
    <source>
        <dbReference type="SAM" id="Coils"/>
    </source>
</evidence>
<dbReference type="STRING" id="1064592.G0V613"/>
<dbReference type="HOGENOM" id="CLU_055503_0_0_1"/>
<dbReference type="AlphaFoldDB" id="G0V613"/>